<feature type="transmembrane region" description="Helical" evidence="1">
    <location>
        <begin position="53"/>
        <end position="75"/>
    </location>
</feature>
<dbReference type="AlphaFoldDB" id="A0A812BIP3"/>
<keyword evidence="1" id="KW-0472">Membrane</keyword>
<gene>
    <name evidence="2" type="ORF">SPHA_18069</name>
</gene>
<organism evidence="2 3">
    <name type="scientific">Acanthosepion pharaonis</name>
    <name type="common">Pharaoh cuttlefish</name>
    <name type="synonym">Sepia pharaonis</name>
    <dbReference type="NCBI Taxonomy" id="158019"/>
    <lineage>
        <taxon>Eukaryota</taxon>
        <taxon>Metazoa</taxon>
        <taxon>Spiralia</taxon>
        <taxon>Lophotrochozoa</taxon>
        <taxon>Mollusca</taxon>
        <taxon>Cephalopoda</taxon>
        <taxon>Coleoidea</taxon>
        <taxon>Decapodiformes</taxon>
        <taxon>Sepiida</taxon>
        <taxon>Sepiina</taxon>
        <taxon>Sepiidae</taxon>
        <taxon>Acanthosepion</taxon>
    </lineage>
</organism>
<dbReference type="EMBL" id="CAHIKZ030000648">
    <property type="protein sequence ID" value="CAE1231391.1"/>
    <property type="molecule type" value="Genomic_DNA"/>
</dbReference>
<evidence type="ECO:0000313" key="2">
    <source>
        <dbReference type="EMBL" id="CAE1231391.1"/>
    </source>
</evidence>
<feature type="transmembrane region" description="Helical" evidence="1">
    <location>
        <begin position="12"/>
        <end position="33"/>
    </location>
</feature>
<reference evidence="2" key="1">
    <citation type="submission" date="2021-01" db="EMBL/GenBank/DDBJ databases">
        <authorList>
            <person name="Li R."/>
            <person name="Bekaert M."/>
        </authorList>
    </citation>
    <scope>NUCLEOTIDE SEQUENCE</scope>
    <source>
        <strain evidence="2">Farmed</strain>
    </source>
</reference>
<comment type="caution">
    <text evidence="2">The sequence shown here is derived from an EMBL/GenBank/DDBJ whole genome shotgun (WGS) entry which is preliminary data.</text>
</comment>
<keyword evidence="1" id="KW-1133">Transmembrane helix</keyword>
<protein>
    <submittedName>
        <fullName evidence="2">Uncharacterized protein</fullName>
    </submittedName>
</protein>
<evidence type="ECO:0000313" key="3">
    <source>
        <dbReference type="Proteomes" id="UP000597762"/>
    </source>
</evidence>
<feature type="transmembrane region" description="Helical" evidence="1">
    <location>
        <begin position="121"/>
        <end position="140"/>
    </location>
</feature>
<proteinExistence type="predicted"/>
<dbReference type="Proteomes" id="UP000597762">
    <property type="component" value="Unassembled WGS sequence"/>
</dbReference>
<keyword evidence="1" id="KW-0812">Transmembrane</keyword>
<evidence type="ECO:0000256" key="1">
    <source>
        <dbReference type="SAM" id="Phobius"/>
    </source>
</evidence>
<feature type="transmembrane region" description="Helical" evidence="1">
    <location>
        <begin position="178"/>
        <end position="202"/>
    </location>
</feature>
<sequence length="228" mass="26176">MTGTIKRFSFDFTVRLLCITAVFPFLIPLRPHLSLFPSIYLHFTFSRPLTRVAVFPFLIPLRPHLSLFPSIYLHFTFSRPLTRHVFIGRRARGLFNDSSIIYPSSFTVPASTASSNCRNGLHCLLAMFISVVLGFEYFLFHQPPPTNVTLFLRLSFSFLFASHFLPLLYHLNIGLDSIVTIVAFSTSIYLLIFPITLLVSILSSRFLSLFHFPLVLLDVYQQLSLIFF</sequence>
<feature type="transmembrane region" description="Helical" evidence="1">
    <location>
        <begin position="152"/>
        <end position="171"/>
    </location>
</feature>
<keyword evidence="3" id="KW-1185">Reference proteome</keyword>
<accession>A0A812BIP3</accession>
<name>A0A812BIP3_ACAPH</name>